<dbReference type="EC" id="3.4.21.83" evidence="7"/>
<reference evidence="7 8" key="1">
    <citation type="submission" date="2018-08" db="EMBL/GenBank/DDBJ databases">
        <authorList>
            <consortium name="Pathogen Informatics"/>
        </authorList>
    </citation>
    <scope>NUCLEOTIDE SEQUENCE [LARGE SCALE GENOMIC DNA]</scope>
    <source>
        <strain evidence="7 8">EuSCAPE_IT371</strain>
    </source>
</reference>
<dbReference type="GO" id="GO:0006508">
    <property type="term" value="P:proteolysis"/>
    <property type="evidence" value="ECO:0007669"/>
    <property type="project" value="UniProtKB-KW"/>
</dbReference>
<dbReference type="Gene3D" id="2.130.10.120">
    <property type="entry name" value="Prolyl oligopeptidase, N-terminal domain"/>
    <property type="match status" value="1"/>
</dbReference>
<evidence type="ECO:0000259" key="5">
    <source>
        <dbReference type="Pfam" id="PF00326"/>
    </source>
</evidence>
<evidence type="ECO:0000313" key="7">
    <source>
        <dbReference type="EMBL" id="SXD90303.1"/>
    </source>
</evidence>
<keyword evidence="2 7" id="KW-0645">Protease</keyword>
<dbReference type="InterPro" id="IPR001375">
    <property type="entry name" value="Peptidase_S9_cat"/>
</dbReference>
<dbReference type="NCBIfam" id="NF007511">
    <property type="entry name" value="PRK10115.1"/>
    <property type="match status" value="1"/>
</dbReference>
<dbReference type="PRINTS" id="PR00862">
    <property type="entry name" value="PROLIGOPTASE"/>
</dbReference>
<name>A0A8B4TSV4_9ENTR</name>
<proteinExistence type="inferred from homology"/>
<evidence type="ECO:0000256" key="2">
    <source>
        <dbReference type="ARBA" id="ARBA00022670"/>
    </source>
</evidence>
<dbReference type="PANTHER" id="PTHR11757:SF19">
    <property type="entry name" value="PROLYL ENDOPEPTIDASE-LIKE"/>
    <property type="match status" value="1"/>
</dbReference>
<dbReference type="EMBL" id="UJZG01000002">
    <property type="protein sequence ID" value="SXD90303.1"/>
    <property type="molecule type" value="Genomic_DNA"/>
</dbReference>
<evidence type="ECO:0000256" key="3">
    <source>
        <dbReference type="ARBA" id="ARBA00022801"/>
    </source>
</evidence>
<sequence length="702" mass="80856">MRPECTCVTIKQQKNNMPPKAKRIPHAMTLHGDTRIDNYYWLRDDERARPDVLEYLHAENAYGKEVMDSQLNLQERLLKEIIDRIPQREVSAPYSKNGFRYRQVYEPGCEYAIYQRQSVLKEEWDEWEILLDGNQRAAKSEFYTLGGLGIAPNNQLMAVAEDYLSRRQYGLRFCDLSSGEWYPEIIENVTSGFAWSNDSRFVWYVRKHPTTLLPYQVWRHTVGTPAQNDALIYEEKEETFYVSVHKTTSQQFVVIYLSSATTSEVLLLNAELPDAEPVCFLPRRKDHEYSLDHYQHAFYLRSNRDGKNFGLYRTVLRDEEQWTTLIPPRHDVMLEGFTLFTDWLVVEERQRGLTSLRQINRKTREVVGIAFDDPAYVTWLAYNPEPETSRLRYGYSSMTTPDTLFELDMDTGERRVIKQQEVKGLDTRCYQSEHLWVTARDGVEVPVSLVYHRDHFRKGNNPLLVYGYGSYGESIDADFSASRLSLLNRGFVYAIAHVRGGGELGQQWYEDGKFLCKKNTFNDYLDVCDALLAQGYGDPQLCYGMGGSAGGMLMGVAVNERPELFHGVIAQVPFVDVVTTMLDETIPLTTGEFEEWGNPQDETYYRYMKSYSPYDGVRAQAYPHMLVTTGLHDSQVQYWEPAKWVAKLRELKTDDNLLLLCTDMDSGHGGKSGRFKSYEGVALEYAFFIALAQGTLPGKAAV</sequence>
<dbReference type="FunFam" id="3.40.50.1820:FF:000005">
    <property type="entry name" value="Prolyl endopeptidase"/>
    <property type="match status" value="1"/>
</dbReference>
<dbReference type="InterPro" id="IPR002470">
    <property type="entry name" value="Peptidase_S9A"/>
</dbReference>
<evidence type="ECO:0000259" key="6">
    <source>
        <dbReference type="Pfam" id="PF02897"/>
    </source>
</evidence>
<dbReference type="InterPro" id="IPR023302">
    <property type="entry name" value="Pept_S9A_N"/>
</dbReference>
<dbReference type="Gene3D" id="3.40.50.1820">
    <property type="entry name" value="alpha/beta hydrolase"/>
    <property type="match status" value="1"/>
</dbReference>
<organism evidence="7 8">
    <name type="scientific">Klebsiella quasivariicola</name>
    <dbReference type="NCBI Taxonomy" id="2026240"/>
    <lineage>
        <taxon>Bacteria</taxon>
        <taxon>Pseudomonadati</taxon>
        <taxon>Pseudomonadota</taxon>
        <taxon>Gammaproteobacteria</taxon>
        <taxon>Enterobacterales</taxon>
        <taxon>Enterobacteriaceae</taxon>
        <taxon>Klebsiella/Raoultella group</taxon>
        <taxon>Klebsiella</taxon>
        <taxon>Klebsiella pneumoniae complex</taxon>
    </lineage>
</organism>
<keyword evidence="3 7" id="KW-0378">Hydrolase</keyword>
<evidence type="ECO:0000256" key="4">
    <source>
        <dbReference type="ARBA" id="ARBA00022825"/>
    </source>
</evidence>
<dbReference type="PANTHER" id="PTHR11757">
    <property type="entry name" value="PROTEASE FAMILY S9A OLIGOPEPTIDASE"/>
    <property type="match status" value="1"/>
</dbReference>
<keyword evidence="4" id="KW-0720">Serine protease</keyword>
<comment type="similarity">
    <text evidence="1">Belongs to the peptidase S9A family.</text>
</comment>
<dbReference type="SUPFAM" id="SSF53474">
    <property type="entry name" value="alpha/beta-Hydrolases"/>
    <property type="match status" value="1"/>
</dbReference>
<accession>A0A8B4TSV4</accession>
<feature type="domain" description="Peptidase S9A N-terminal" evidence="6">
    <location>
        <begin position="19"/>
        <end position="420"/>
    </location>
</feature>
<dbReference type="GO" id="GO:0004252">
    <property type="term" value="F:serine-type endopeptidase activity"/>
    <property type="evidence" value="ECO:0007669"/>
    <property type="project" value="UniProtKB-EC"/>
</dbReference>
<evidence type="ECO:0000256" key="1">
    <source>
        <dbReference type="ARBA" id="ARBA00005228"/>
    </source>
</evidence>
<dbReference type="SUPFAM" id="SSF50993">
    <property type="entry name" value="Peptidase/esterase 'gauge' domain"/>
    <property type="match status" value="1"/>
</dbReference>
<dbReference type="Pfam" id="PF00326">
    <property type="entry name" value="Peptidase_S9"/>
    <property type="match status" value="1"/>
</dbReference>
<dbReference type="Proteomes" id="UP000257712">
    <property type="component" value="Unassembled WGS sequence"/>
</dbReference>
<gene>
    <name evidence="7" type="primary">prtB</name>
    <name evidence="7" type="ORF">SAMEA3538780_01266</name>
</gene>
<feature type="domain" description="Peptidase S9 prolyl oligopeptidase catalytic" evidence="5">
    <location>
        <begin position="479"/>
        <end position="691"/>
    </location>
</feature>
<dbReference type="Pfam" id="PF02897">
    <property type="entry name" value="Peptidase_S9_N"/>
    <property type="match status" value="1"/>
</dbReference>
<comment type="caution">
    <text evidence="7">The sequence shown here is derived from an EMBL/GenBank/DDBJ whole genome shotgun (WGS) entry which is preliminary data.</text>
</comment>
<evidence type="ECO:0000313" key="8">
    <source>
        <dbReference type="Proteomes" id="UP000257712"/>
    </source>
</evidence>
<dbReference type="InterPro" id="IPR029058">
    <property type="entry name" value="AB_hydrolase_fold"/>
</dbReference>
<protein>
    <submittedName>
        <fullName evidence="7">Protease 2</fullName>
        <ecNumber evidence="7">3.4.21.83</ecNumber>
    </submittedName>
</protein>
<dbReference type="AlphaFoldDB" id="A0A8B4TSV4"/>
<dbReference type="InterPro" id="IPR051543">
    <property type="entry name" value="Serine_Peptidase_S9A"/>
</dbReference>